<dbReference type="Proteomes" id="UP000266841">
    <property type="component" value="Unassembled WGS sequence"/>
</dbReference>
<sequence>MKADQTTKPTLPRTSVRLGPCPSQRILRVRRWPRPTSGEGPQGPEKGAPNPKSKTRNLQGREVGKAKKGGAGLTPGPRSALFTPNEVNNSPAGTGDHLAFDVVANASPFNVGGKQSSPPTLPVVREVDLCWLQSYRAELDRRVALLKTPNFDSAQHWEDRYKKGGNSGEGSYGASARHKASVINAVVRERGIRSAIEFGVGDGANQALYTDIPAYIGVDVSPTTVERVRRKYGGDPTRTFVHYDTFTPLGGRADMAMSLDVIYHLIEPSVYVTYLDNLFGAAESDVLIFAVDEEKPEGWGYHYLPRKFTPYVAVMFPCWELRRVYDLCDGCESVMPLSGLFRPIFTITLRMANTRSGGRGSRGGGGGSRRAGANNNNSNAGNNNNNAGNNNTNAAEQQAVAAALAEVNAGDPAEAANYQNVRNALTTNGGFPNAVGGATNKFLLSVGGLFRDQQTLARSVPNEIDAAVTAHNRQNKGFGQGITPQHSSFLHGFAHVFRLERSGGRPLDRARLQALVPTLTSQTIIDAGEKLKEVQEIKEGPQPQFADMVLGEGFYQWQIAFQTMLSSVIGAYWIPIVYLTVPLVINTANLDHVVWTAVPLLGIAYNRDNAMFYRILQPIVAKSKYKAFLLEFRGGQDGRRLWLKILSMEMSEGNRHQIVANLKKVFTKIYDGKSANLPFLTWYTELKSAYTAMHDNKEPTTSYTRIENTMKKMNLKDYPSLQATIAAVRVQHQNGDWDAFMRDCLLHVSRHELEMNAGSKPFPRTIAQVSPDKRKHEAGDDEGEEVEEILCEGVDCSDYLVVPTE</sequence>
<reference evidence="2 3" key="1">
    <citation type="journal article" date="2012" name="Genome Biol.">
        <title>Genome and low-iron response of an oceanic diatom adapted to chronic iron limitation.</title>
        <authorList>
            <person name="Lommer M."/>
            <person name="Specht M."/>
            <person name="Roy A.S."/>
            <person name="Kraemer L."/>
            <person name="Andreson R."/>
            <person name="Gutowska M.A."/>
            <person name="Wolf J."/>
            <person name="Bergner S.V."/>
            <person name="Schilhabel M.B."/>
            <person name="Klostermeier U.C."/>
            <person name="Beiko R.G."/>
            <person name="Rosenstiel P."/>
            <person name="Hippler M."/>
            <person name="Laroche J."/>
        </authorList>
    </citation>
    <scope>NUCLEOTIDE SEQUENCE [LARGE SCALE GENOMIC DNA]</scope>
    <source>
        <strain evidence="2 3">CCMP1005</strain>
    </source>
</reference>
<dbReference type="EMBL" id="AGNL01010916">
    <property type="protein sequence ID" value="EJK68726.1"/>
    <property type="molecule type" value="Genomic_DNA"/>
</dbReference>
<proteinExistence type="predicted"/>
<dbReference type="OrthoDB" id="512920at2759"/>
<organism evidence="2 3">
    <name type="scientific">Thalassiosira oceanica</name>
    <name type="common">Marine diatom</name>
    <dbReference type="NCBI Taxonomy" id="159749"/>
    <lineage>
        <taxon>Eukaryota</taxon>
        <taxon>Sar</taxon>
        <taxon>Stramenopiles</taxon>
        <taxon>Ochrophyta</taxon>
        <taxon>Bacillariophyta</taxon>
        <taxon>Coscinodiscophyceae</taxon>
        <taxon>Thalassiosirophycidae</taxon>
        <taxon>Thalassiosirales</taxon>
        <taxon>Thalassiosiraceae</taxon>
        <taxon>Thalassiosira</taxon>
    </lineage>
</organism>
<feature type="compositionally biased region" description="Polar residues" evidence="1">
    <location>
        <begin position="1"/>
        <end position="13"/>
    </location>
</feature>
<feature type="region of interest" description="Disordered" evidence="1">
    <location>
        <begin position="356"/>
        <end position="391"/>
    </location>
</feature>
<feature type="region of interest" description="Disordered" evidence="1">
    <location>
        <begin position="1"/>
        <end position="79"/>
    </location>
</feature>
<accession>K0T620</accession>
<evidence type="ECO:0000256" key="1">
    <source>
        <dbReference type="SAM" id="MobiDB-lite"/>
    </source>
</evidence>
<dbReference type="AlphaFoldDB" id="K0T620"/>
<feature type="compositionally biased region" description="Gly residues" evidence="1">
    <location>
        <begin position="357"/>
        <end position="369"/>
    </location>
</feature>
<name>K0T620_THAOC</name>
<protein>
    <submittedName>
        <fullName evidence="2">Uncharacterized protein</fullName>
    </submittedName>
</protein>
<evidence type="ECO:0000313" key="3">
    <source>
        <dbReference type="Proteomes" id="UP000266841"/>
    </source>
</evidence>
<evidence type="ECO:0000313" key="2">
    <source>
        <dbReference type="EMBL" id="EJK68726.1"/>
    </source>
</evidence>
<comment type="caution">
    <text evidence="2">The sequence shown here is derived from an EMBL/GenBank/DDBJ whole genome shotgun (WGS) entry which is preliminary data.</text>
</comment>
<feature type="compositionally biased region" description="Low complexity" evidence="1">
    <location>
        <begin position="370"/>
        <end position="391"/>
    </location>
</feature>
<dbReference type="SUPFAM" id="SSF53335">
    <property type="entry name" value="S-adenosyl-L-methionine-dependent methyltransferases"/>
    <property type="match status" value="1"/>
</dbReference>
<dbReference type="Gene3D" id="3.40.50.150">
    <property type="entry name" value="Vaccinia Virus protein VP39"/>
    <property type="match status" value="1"/>
</dbReference>
<gene>
    <name evidence="2" type="ORF">THAOC_10069</name>
</gene>
<dbReference type="InterPro" id="IPR029063">
    <property type="entry name" value="SAM-dependent_MTases_sf"/>
</dbReference>
<keyword evidence="3" id="KW-1185">Reference proteome</keyword>
<feature type="region of interest" description="Disordered" evidence="1">
    <location>
        <begin position="759"/>
        <end position="784"/>
    </location>
</feature>